<dbReference type="RefSeq" id="WP_058732449.1">
    <property type="nucleotide sequence ID" value="NZ_LDTD01000022.1"/>
</dbReference>
<protein>
    <submittedName>
        <fullName evidence="1">Uncharacterized protein</fullName>
    </submittedName>
</protein>
<dbReference type="PATRIC" id="fig|33051.3.peg.1539"/>
<proteinExistence type="predicted"/>
<reference evidence="1 2" key="1">
    <citation type="journal article" date="2016" name="Front. Microbiol.">
        <title>Genomic Resource of Rice Seed Associated Bacteria.</title>
        <authorList>
            <person name="Midha S."/>
            <person name="Bansal K."/>
            <person name="Sharma S."/>
            <person name="Kumar N."/>
            <person name="Patil P.P."/>
            <person name="Chaudhry V."/>
            <person name="Patil P.B."/>
        </authorList>
    </citation>
    <scope>NUCLEOTIDE SEQUENCE [LARGE SCALE GENOMIC DNA]</scope>
    <source>
        <strain evidence="1 2">NS319</strain>
    </source>
</reference>
<comment type="caution">
    <text evidence="1">The sequence shown here is derived from an EMBL/GenBank/DDBJ whole genome shotgun (WGS) entry which is preliminary data.</text>
</comment>
<name>A0A147I477_9SPHN</name>
<evidence type="ECO:0000313" key="1">
    <source>
        <dbReference type="EMBL" id="KTT73031.1"/>
    </source>
</evidence>
<gene>
    <name evidence="1" type="ORF">NS319_03620</name>
</gene>
<dbReference type="STRING" id="33051.SB4_17130"/>
<dbReference type="AlphaFoldDB" id="A0A147I477"/>
<dbReference type="Proteomes" id="UP000072867">
    <property type="component" value="Unassembled WGS sequence"/>
</dbReference>
<evidence type="ECO:0000313" key="2">
    <source>
        <dbReference type="Proteomes" id="UP000072867"/>
    </source>
</evidence>
<accession>A0A147I477</accession>
<dbReference type="EMBL" id="LDTD01000022">
    <property type="protein sequence ID" value="KTT73031.1"/>
    <property type="molecule type" value="Genomic_DNA"/>
</dbReference>
<sequence>MAKGDRLARLDALREDRERDYREALVAALRTTAAGKWGLFDHRKDRAARAAAAPVVAQLTEMGEEIDAARAQLGLSPFALHAEFLVARGPVGPEAVGEPKQAQAWLDRLAAEG</sequence>
<organism evidence="1 2">
    <name type="scientific">Sphingomonas sanguinis</name>
    <dbReference type="NCBI Taxonomy" id="33051"/>
    <lineage>
        <taxon>Bacteria</taxon>
        <taxon>Pseudomonadati</taxon>
        <taxon>Pseudomonadota</taxon>
        <taxon>Alphaproteobacteria</taxon>
        <taxon>Sphingomonadales</taxon>
        <taxon>Sphingomonadaceae</taxon>
        <taxon>Sphingomonas</taxon>
    </lineage>
</organism>